<dbReference type="Gene3D" id="1.10.1760.20">
    <property type="match status" value="1"/>
</dbReference>
<evidence type="ECO:0000256" key="1">
    <source>
        <dbReference type="ARBA" id="ARBA00004651"/>
    </source>
</evidence>
<dbReference type="PIRSF" id="PIRSF037778">
    <property type="entry name" value="UCP037778_transp_RibU"/>
    <property type="match status" value="1"/>
</dbReference>
<feature type="transmembrane region" description="Helical" evidence="9">
    <location>
        <begin position="77"/>
        <end position="100"/>
    </location>
</feature>
<keyword evidence="4 8" id="KW-1003">Cell membrane</keyword>
<dbReference type="Pfam" id="PF12822">
    <property type="entry name" value="ECF_trnsprt"/>
    <property type="match status" value="1"/>
</dbReference>
<evidence type="ECO:0000256" key="6">
    <source>
        <dbReference type="ARBA" id="ARBA00022989"/>
    </source>
</evidence>
<comment type="caution">
    <text evidence="10">The sequence shown here is derived from an EMBL/GenBank/DDBJ whole genome shotgun (WGS) entry which is preliminary data.</text>
</comment>
<keyword evidence="3 8" id="KW-0813">Transport</keyword>
<organism evidence="10 11">
    <name type="scientific">Furfurilactobacillus curtus</name>
    <dbReference type="NCBI Taxonomy" id="1746200"/>
    <lineage>
        <taxon>Bacteria</taxon>
        <taxon>Bacillati</taxon>
        <taxon>Bacillota</taxon>
        <taxon>Bacilli</taxon>
        <taxon>Lactobacillales</taxon>
        <taxon>Lactobacillaceae</taxon>
        <taxon>Furfurilactobacillus</taxon>
    </lineage>
</organism>
<dbReference type="PANTHER" id="PTHR38438">
    <property type="entry name" value="RIBOFLAVIN TRANSPORTER RIBU"/>
    <property type="match status" value="1"/>
</dbReference>
<gene>
    <name evidence="10" type="ORF">JCM31185_14180</name>
</gene>
<dbReference type="PANTHER" id="PTHR38438:SF1">
    <property type="entry name" value="RIBOFLAVIN TRANSPORTER RIBU"/>
    <property type="match status" value="1"/>
</dbReference>
<dbReference type="RefSeq" id="WP_407884006.1">
    <property type="nucleotide sequence ID" value="NZ_BQXO01000003.1"/>
</dbReference>
<keyword evidence="6 9" id="KW-1133">Transmembrane helix</keyword>
<feature type="transmembrane region" description="Helical" evidence="9">
    <location>
        <begin position="150"/>
        <end position="177"/>
    </location>
</feature>
<keyword evidence="11" id="KW-1185">Reference proteome</keyword>
<proteinExistence type="inferred from homology"/>
<keyword evidence="7 8" id="KW-0472">Membrane</keyword>
<dbReference type="Proteomes" id="UP001628078">
    <property type="component" value="Unassembled WGS sequence"/>
</dbReference>
<evidence type="ECO:0000256" key="9">
    <source>
        <dbReference type="SAM" id="Phobius"/>
    </source>
</evidence>
<keyword evidence="5 9" id="KW-0812">Transmembrane</keyword>
<evidence type="ECO:0000313" key="11">
    <source>
        <dbReference type="Proteomes" id="UP001628078"/>
    </source>
</evidence>
<feature type="transmembrane region" description="Helical" evidence="9">
    <location>
        <begin position="12"/>
        <end position="30"/>
    </location>
</feature>
<evidence type="ECO:0000256" key="2">
    <source>
        <dbReference type="ARBA" id="ARBA00005540"/>
    </source>
</evidence>
<feature type="transmembrane region" description="Helical" evidence="9">
    <location>
        <begin position="112"/>
        <end position="138"/>
    </location>
</feature>
<evidence type="ECO:0000256" key="7">
    <source>
        <dbReference type="ARBA" id="ARBA00023136"/>
    </source>
</evidence>
<name>A0ABQ5JPF4_9LACO</name>
<accession>A0ABQ5JPF4</accession>
<comment type="similarity">
    <text evidence="2 8">Belongs to the prokaryotic riboflavin transporter (P-RFT) (TC 2.A.87) family.</text>
</comment>
<evidence type="ECO:0000256" key="4">
    <source>
        <dbReference type="ARBA" id="ARBA00022475"/>
    </source>
</evidence>
<evidence type="ECO:0000256" key="3">
    <source>
        <dbReference type="ARBA" id="ARBA00022448"/>
    </source>
</evidence>
<feature type="transmembrane region" description="Helical" evidence="9">
    <location>
        <begin position="42"/>
        <end position="71"/>
    </location>
</feature>
<comment type="subcellular location">
    <subcellularLocation>
        <location evidence="1">Cell membrane</location>
        <topology evidence="1">Multi-pass membrane protein</topology>
    </subcellularLocation>
</comment>
<dbReference type="EMBL" id="BQXO01000003">
    <property type="protein sequence ID" value="GKT06130.1"/>
    <property type="molecule type" value="Genomic_DNA"/>
</dbReference>
<evidence type="ECO:0000256" key="8">
    <source>
        <dbReference type="PIRNR" id="PIRNR037778"/>
    </source>
</evidence>
<sequence>MGSTRLRRSISVAILGALSAILMFLQFPILPAAPYMQLDLSLLVIMLGSILFGARDGALISLIAVLIHMFVRGMNPLYVIGDSIAFVASLAYVLPLYGMLHVHSLKKSWRVVIGIVLATVSLTVVMAMFNGWIMFPIYIQAGGLPQSTNIMALITSVVVPFNLIKGVIIGLSFWLVYWRLEPWMNRQQASVAFKSKHTH</sequence>
<evidence type="ECO:0000256" key="5">
    <source>
        <dbReference type="ARBA" id="ARBA00022692"/>
    </source>
</evidence>
<dbReference type="InterPro" id="IPR025720">
    <property type="entry name" value="RibU"/>
</dbReference>
<reference evidence="10 11" key="1">
    <citation type="submission" date="2022-03" db="EMBL/GenBank/DDBJ databases">
        <title>Draft genome sequence of Furfurilactobacillus curtus JCM 31185.</title>
        <authorList>
            <person name="Suzuki S."/>
            <person name="Endo A."/>
            <person name="Kajikawa A."/>
        </authorList>
    </citation>
    <scope>NUCLEOTIDE SEQUENCE [LARGE SCALE GENOMIC DNA]</scope>
    <source>
        <strain evidence="10 11">JCM 31185</strain>
    </source>
</reference>
<dbReference type="InterPro" id="IPR024529">
    <property type="entry name" value="ECF_trnsprt_substrate-spec"/>
</dbReference>
<evidence type="ECO:0000313" key="10">
    <source>
        <dbReference type="EMBL" id="GKT06130.1"/>
    </source>
</evidence>
<protein>
    <recommendedName>
        <fullName evidence="8">Riboflavin transporter</fullName>
    </recommendedName>
</protein>
<comment type="function">
    <text evidence="8">Probably a riboflavin-binding protein that interacts with the energy-coupling factor (ECF) ABC-transporter complex.</text>
</comment>